<feature type="compositionally biased region" description="Low complexity" evidence="1">
    <location>
        <begin position="452"/>
        <end position="464"/>
    </location>
</feature>
<evidence type="ECO:0000256" key="1">
    <source>
        <dbReference type="SAM" id="MobiDB-lite"/>
    </source>
</evidence>
<feature type="compositionally biased region" description="Polar residues" evidence="1">
    <location>
        <begin position="46"/>
        <end position="55"/>
    </location>
</feature>
<protein>
    <recommendedName>
        <fullName evidence="2">Rrn9 domain-containing protein</fullName>
    </recommendedName>
</protein>
<feature type="domain" description="Rrn9" evidence="2">
    <location>
        <begin position="105"/>
        <end position="185"/>
    </location>
</feature>
<organism evidence="3 4">
    <name type="scientific">Westerdykella ornata</name>
    <dbReference type="NCBI Taxonomy" id="318751"/>
    <lineage>
        <taxon>Eukaryota</taxon>
        <taxon>Fungi</taxon>
        <taxon>Dikarya</taxon>
        <taxon>Ascomycota</taxon>
        <taxon>Pezizomycotina</taxon>
        <taxon>Dothideomycetes</taxon>
        <taxon>Pleosporomycetidae</taxon>
        <taxon>Pleosporales</taxon>
        <taxon>Sporormiaceae</taxon>
        <taxon>Westerdykella</taxon>
    </lineage>
</organism>
<evidence type="ECO:0000313" key="4">
    <source>
        <dbReference type="Proteomes" id="UP000800097"/>
    </source>
</evidence>
<feature type="compositionally biased region" description="Low complexity" evidence="1">
    <location>
        <begin position="253"/>
        <end position="268"/>
    </location>
</feature>
<name>A0A6A6JBC1_WESOR</name>
<dbReference type="InterPro" id="IPR019622">
    <property type="entry name" value="Rrn9_dom"/>
</dbReference>
<dbReference type="Pfam" id="PF10680">
    <property type="entry name" value="RRN9"/>
    <property type="match status" value="1"/>
</dbReference>
<feature type="compositionally biased region" description="Low complexity" evidence="1">
    <location>
        <begin position="378"/>
        <end position="424"/>
    </location>
</feature>
<feature type="region of interest" description="Disordered" evidence="1">
    <location>
        <begin position="356"/>
        <end position="481"/>
    </location>
</feature>
<dbReference type="OrthoDB" id="5412288at2759"/>
<feature type="region of interest" description="Disordered" evidence="1">
    <location>
        <begin position="241"/>
        <end position="278"/>
    </location>
</feature>
<sequence>MSLFGGDGTPPDDPSQSEIVAPSATADTTVSTTASSPTSHIPEEAQNAQIVSFSTYDAEDEEDEVDDESDQDAHAAGGLRPNRFVGKASTWRGYTASDRNIAASLEEIQARDLAAHLFNTHALKRRVRRPESELKGVKNWQSKDDWMKKGADLEFVDIAGDRQVELVPPKRWTAWPLPAEDVPIPLEQLGRKWVEGSIVGPSEWHDPGDNLREEILAVCLRLATRKFRARKTEIAGIEEIGGRSRAQSRARSKSVASARASSRAPSLSPEVSDEDRREGFVARDADEETGSQIETETKFAHVLNAKGKRLKLQANLPRPTVLADDEAARRILGPSINSLLARVDRLAEGIRRTRLNHFGRGNGSDTSASEGISDFESVRSSSRSVSRSRSRSVSTTRSTSRARSGTASRSPSTPQKPRSSNPKPTKSRKRRRPADEDSDSASDFGADYGLDSPSSSEMSSPSPSTKRLRMSRETSVSSANREASIQIGLLDWSEVLGIASMTGWNSKAIARTAQRCAALFGEGMSFLPLDEGLAAQPSPPQPVHFTPSTIPPLDITDKRKAVKKRPYFDVGTLRCPHPECRQHHEDYSIPYRVIEHCIRVHGYDPRTNDSDNEDRKVGGVHIDGFLQPITAKQGWLGAGRAKSRSKGASGGEGRGKRKGKGKAKMKVEEDVGDEGEGEGVVGSPS</sequence>
<evidence type="ECO:0000259" key="2">
    <source>
        <dbReference type="Pfam" id="PF10680"/>
    </source>
</evidence>
<dbReference type="EMBL" id="ML986508">
    <property type="protein sequence ID" value="KAF2273722.1"/>
    <property type="molecule type" value="Genomic_DNA"/>
</dbReference>
<accession>A0A6A6JBC1</accession>
<feature type="compositionally biased region" description="Basic residues" evidence="1">
    <location>
        <begin position="655"/>
        <end position="664"/>
    </location>
</feature>
<evidence type="ECO:0000313" key="3">
    <source>
        <dbReference type="EMBL" id="KAF2273722.1"/>
    </source>
</evidence>
<reference evidence="3" key="1">
    <citation type="journal article" date="2020" name="Stud. Mycol.">
        <title>101 Dothideomycetes genomes: a test case for predicting lifestyles and emergence of pathogens.</title>
        <authorList>
            <person name="Haridas S."/>
            <person name="Albert R."/>
            <person name="Binder M."/>
            <person name="Bloem J."/>
            <person name="Labutti K."/>
            <person name="Salamov A."/>
            <person name="Andreopoulos B."/>
            <person name="Baker S."/>
            <person name="Barry K."/>
            <person name="Bills G."/>
            <person name="Bluhm B."/>
            <person name="Cannon C."/>
            <person name="Castanera R."/>
            <person name="Culley D."/>
            <person name="Daum C."/>
            <person name="Ezra D."/>
            <person name="Gonzalez J."/>
            <person name="Henrissat B."/>
            <person name="Kuo A."/>
            <person name="Liang C."/>
            <person name="Lipzen A."/>
            <person name="Lutzoni F."/>
            <person name="Magnuson J."/>
            <person name="Mondo S."/>
            <person name="Nolan M."/>
            <person name="Ohm R."/>
            <person name="Pangilinan J."/>
            <person name="Park H.-J."/>
            <person name="Ramirez L."/>
            <person name="Alfaro M."/>
            <person name="Sun H."/>
            <person name="Tritt A."/>
            <person name="Yoshinaga Y."/>
            <person name="Zwiers L.-H."/>
            <person name="Turgeon B."/>
            <person name="Goodwin S."/>
            <person name="Spatafora J."/>
            <person name="Crous P."/>
            <person name="Grigoriev I."/>
        </authorList>
    </citation>
    <scope>NUCLEOTIDE SEQUENCE</scope>
    <source>
        <strain evidence="3">CBS 379.55</strain>
    </source>
</reference>
<gene>
    <name evidence="3" type="ORF">EI97DRAFT_435889</name>
</gene>
<dbReference type="RefSeq" id="XP_033651261.1">
    <property type="nucleotide sequence ID" value="XM_033798971.1"/>
</dbReference>
<feature type="compositionally biased region" description="Acidic residues" evidence="1">
    <location>
        <begin position="57"/>
        <end position="70"/>
    </location>
</feature>
<dbReference type="Proteomes" id="UP000800097">
    <property type="component" value="Unassembled WGS sequence"/>
</dbReference>
<feature type="region of interest" description="Disordered" evidence="1">
    <location>
        <begin position="1"/>
        <end position="81"/>
    </location>
</feature>
<dbReference type="GeneID" id="54552146"/>
<keyword evidence="4" id="KW-1185">Reference proteome</keyword>
<feature type="compositionally biased region" description="Low complexity" evidence="1">
    <location>
        <begin position="20"/>
        <end position="39"/>
    </location>
</feature>
<feature type="region of interest" description="Disordered" evidence="1">
    <location>
        <begin position="633"/>
        <end position="685"/>
    </location>
</feature>
<proteinExistence type="predicted"/>
<dbReference type="AlphaFoldDB" id="A0A6A6JBC1"/>